<sequence length="1818" mass="202233">MDKITDVSTSLAQEESDHWLQKADPPSKRIDLLIDPKSKQWAGVHKFFTMALESEKPIKDVIRQSFTHHQYRMLAPAERADVKEMQAANTRRYNALLAGRYKGVEDSLATKLTMMYFGLPVAPIDNVLEEIAMMMGLDENEVPRYNFKPPLHFLTAHDRRNWGNDTQRPNTATNHPLPLPRGMEPTLGLRGGDSDYPIDTPSDDYVPEDETPASFNDGWTYLYGLYGRLPFVPRKWRSFSKVLRQLLQADDHEEKVFSILWYDLEVGKPNYIHDQLPLTVDSPAMKFIHQHFADSTKSHKDCCVLFADDIHTEPNKGPQHWEPIPGQLQTDTVRIGRSLGHAPNGPETEVISYAYMAFPKTKTSTFDIGKYGCNQYNAHFSKTLNVLFGAPNDSKYHHALFHLYDKNRPDSHWTVPIVYGAIGLPQWVWELLYPLNSPDACWMVECRWLDFGMEAILMPNYYPDPNPYLVTQPISDIAAPFHQAYRQICEITAEAFDASDSRKIDSVFLVDGFSKGESRIDGFQVKPQRDVSSEDEIDSTILGKKLEQSPNFYRTVLAHWRPGHCRLFPSWYTGGDISVEMPRLTSTANQFFEAIKTLCGLVAPPNLGTSDIYFLLKEIPVYDTIQVQDMDSPSYFISGDATDDEWHDIRKSITSHSMTVTIVDLKKTDWATSISRSNLWGLRLDQETLREETSAEGGSRLDALYLQDDDGQAIDTLDGYPSDPVPIKPIDPNDDISSVSKEGVVWSPMSRHRLGAFMPPKLLEISQKDMNDKGSLQFPSTHVIEGASTPDGEPEHDIGILATSQPQFLGFPARVVEHEDSDVLATSRVVEENTTDDLFGESNLESGLAENENPTDDLLREEDPKSGLAGKDDLTSDPTKQHSGQARLDGIFFEPFSREMRKVFKCFKTDHATFAGSQSDKDDDDDDDSDKDGDGDGDEDGDGDGDERMGGVDSPRLFPQNKPEDELGNTLFSPASKSRGPHDRAHTWATQPSIFTTDDQRAWPADVEIGMPSTAPSVEKIYRLSANVPMYSKAILTPTEQAELQNGFWNLRNMILKRTNMCPFKGCSFTWRLDQDEELNIHVWTVHAKQKCPFCDEALFVWWSKDQKIKHIRDNHPDEVKKMISHGVQGGNSSSETIVNAPAQSTTKPPQQKSSGAPPGPAASLPSSSKPSGSVSAPANDSFVKGNVYNPFKKQLSALSIPKADKSVASKTTSLQAAVPQTTPPQVSVPQANTGTSASTFSQATQVRQQLLVAERLLKKCAYFEKCGSHVGSMTRQQYRRHIRQAHPKEISLVSSDEEEETDKEEGSGGGDDSDGDSRHDGDHGRDGGDKKASVKARPLKPAPKPTPKPPPKQTQVTLQGSIQEVIAKASSDPDEMDLSSDTQSVNAESSGSKSSVVIVPKKPRTTRTSTPKTPSTANESEADEQSERSSTVSRGKSSGKKPKSKRTVVTITADVDDDMEDDEGNDDDAGGSGSKSSNTVGRGRSGKKVKKSRPKKDNDGEYEDDGYETNDMDEGNENEERVVRRRAKSPDWVKKLGPEDPNFDPDDKMYCSKCLRKAPKRRTKSPNRSPIGRASEVQSHTDKNRCCRIRNAIGSADSLPNRSGWIPASKLPTTLKNIKDQFLDRFPTYTRTIYPTQSQDHHASVWRSDPNNKSNEEWWDIPWPPYEGLPPFPGTWEAPGIPWDDTPAGRRRRAMYIGNRVVDPNYVYQTDSDPDDQALQPDVDDIADFQSDMSAAKKRSASDADDVDDTDEPPQKKAKSSKTAASKTLKVKGTKKSRNTKSAQSSKTTSRRTTRSRTASASASAAPSAAASEAEND</sequence>
<feature type="compositionally biased region" description="Acidic residues" evidence="1">
    <location>
        <begin position="1744"/>
        <end position="1753"/>
    </location>
</feature>
<feature type="compositionally biased region" description="Basic and acidic residues" evidence="1">
    <location>
        <begin position="857"/>
        <end position="874"/>
    </location>
</feature>
<dbReference type="Proteomes" id="UP000266234">
    <property type="component" value="Unassembled WGS sequence"/>
</dbReference>
<gene>
    <name evidence="2" type="ORF">FLONG3_249</name>
</gene>
<comment type="caution">
    <text evidence="2">The sequence shown here is derived from an EMBL/GenBank/DDBJ whole genome shotgun (WGS) entry which is preliminary data.</text>
</comment>
<dbReference type="EMBL" id="PXOG01000006">
    <property type="protein sequence ID" value="RGP81649.1"/>
    <property type="molecule type" value="Genomic_DNA"/>
</dbReference>
<feature type="compositionally biased region" description="Basic and acidic residues" evidence="1">
    <location>
        <begin position="1519"/>
        <end position="1539"/>
    </location>
</feature>
<feature type="compositionally biased region" description="Basic and acidic residues" evidence="1">
    <location>
        <begin position="1316"/>
        <end position="1333"/>
    </location>
</feature>
<feature type="compositionally biased region" description="Polar residues" evidence="1">
    <location>
        <begin position="1380"/>
        <end position="1396"/>
    </location>
</feature>
<evidence type="ECO:0000256" key="1">
    <source>
        <dbReference type="SAM" id="MobiDB-lite"/>
    </source>
</evidence>
<feature type="region of interest" description="Disordered" evidence="1">
    <location>
        <begin position="1215"/>
        <end position="1243"/>
    </location>
</feature>
<feature type="compositionally biased region" description="Low complexity" evidence="1">
    <location>
        <begin position="1154"/>
        <end position="1178"/>
    </location>
</feature>
<feature type="compositionally biased region" description="Polar residues" evidence="1">
    <location>
        <begin position="1354"/>
        <end position="1363"/>
    </location>
</feature>
<feature type="compositionally biased region" description="Acidic residues" evidence="1">
    <location>
        <begin position="921"/>
        <end position="945"/>
    </location>
</feature>
<feature type="compositionally biased region" description="Basic residues" evidence="1">
    <location>
        <begin position="1555"/>
        <end position="1566"/>
    </location>
</feature>
<reference evidence="2 3" key="1">
    <citation type="journal article" date="2018" name="PLoS Pathog.">
        <title>Evolution of structural diversity of trichothecenes, a family of toxins produced by plant pathogenic and entomopathogenic fungi.</title>
        <authorList>
            <person name="Proctor R.H."/>
            <person name="McCormick S.P."/>
            <person name="Kim H.S."/>
            <person name="Cardoza R.E."/>
            <person name="Stanley A.M."/>
            <person name="Lindo L."/>
            <person name="Kelly A."/>
            <person name="Brown D.W."/>
            <person name="Lee T."/>
            <person name="Vaughan M.M."/>
            <person name="Alexander N.J."/>
            <person name="Busman M."/>
            <person name="Gutierrez S."/>
        </authorList>
    </citation>
    <scope>NUCLEOTIDE SEQUENCE [LARGE SCALE GENOMIC DNA]</scope>
    <source>
        <strain evidence="2 3">NRRL 20695</strain>
    </source>
</reference>
<feature type="compositionally biased region" description="Polar residues" evidence="1">
    <location>
        <begin position="1232"/>
        <end position="1243"/>
    </location>
</feature>
<feature type="compositionally biased region" description="Pro residues" evidence="1">
    <location>
        <begin position="1341"/>
        <end position="1353"/>
    </location>
</feature>
<feature type="compositionally biased region" description="Basic residues" evidence="1">
    <location>
        <begin position="1438"/>
        <end position="1447"/>
    </location>
</feature>
<organism evidence="2 3">
    <name type="scientific">Fusarium longipes</name>
    <dbReference type="NCBI Taxonomy" id="694270"/>
    <lineage>
        <taxon>Eukaryota</taxon>
        <taxon>Fungi</taxon>
        <taxon>Dikarya</taxon>
        <taxon>Ascomycota</taxon>
        <taxon>Pezizomycotina</taxon>
        <taxon>Sordariomycetes</taxon>
        <taxon>Hypocreomycetidae</taxon>
        <taxon>Hypocreales</taxon>
        <taxon>Nectriaceae</taxon>
        <taxon>Fusarium</taxon>
    </lineage>
</organism>
<feature type="region of interest" description="Disordered" evidence="1">
    <location>
        <begin position="160"/>
        <end position="202"/>
    </location>
</feature>
<feature type="region of interest" description="Disordered" evidence="1">
    <location>
        <begin position="834"/>
        <end position="886"/>
    </location>
</feature>
<feature type="region of interest" description="Disordered" evidence="1">
    <location>
        <begin position="914"/>
        <end position="988"/>
    </location>
</feature>
<feature type="compositionally biased region" description="Polar residues" evidence="1">
    <location>
        <begin position="163"/>
        <end position="174"/>
    </location>
</feature>
<dbReference type="STRING" id="694270.A0A395TB30"/>
<feature type="compositionally biased region" description="Low complexity" evidence="1">
    <location>
        <begin position="1219"/>
        <end position="1231"/>
    </location>
</feature>
<accession>A0A395TB30</accession>
<feature type="region of interest" description="Disordered" evidence="1">
    <location>
        <begin position="1285"/>
        <end position="1583"/>
    </location>
</feature>
<feature type="region of interest" description="Disordered" evidence="1">
    <location>
        <begin position="1125"/>
        <end position="1178"/>
    </location>
</feature>
<proteinExistence type="predicted"/>
<feature type="compositionally biased region" description="Low complexity" evidence="1">
    <location>
        <begin position="1407"/>
        <end position="1417"/>
    </location>
</feature>
<dbReference type="OrthoDB" id="4850289at2759"/>
<feature type="compositionally biased region" description="Basic residues" evidence="1">
    <location>
        <begin position="1485"/>
        <end position="1495"/>
    </location>
</feature>
<feature type="region of interest" description="Disordered" evidence="1">
    <location>
        <begin position="1734"/>
        <end position="1818"/>
    </location>
</feature>
<name>A0A395TB30_9HYPO</name>
<feature type="compositionally biased region" description="Polar residues" evidence="1">
    <location>
        <begin position="1131"/>
        <end position="1153"/>
    </location>
</feature>
<feature type="compositionally biased region" description="Basic residues" evidence="1">
    <location>
        <begin position="1770"/>
        <end position="1780"/>
    </location>
</feature>
<keyword evidence="3" id="KW-1185">Reference proteome</keyword>
<feature type="compositionally biased region" description="Low complexity" evidence="1">
    <location>
        <begin position="1797"/>
        <end position="1818"/>
    </location>
</feature>
<protein>
    <submittedName>
        <fullName evidence="2">Transaldolase</fullName>
    </submittedName>
</protein>
<feature type="compositionally biased region" description="Acidic residues" evidence="1">
    <location>
        <begin position="1455"/>
        <end position="1470"/>
    </location>
</feature>
<feature type="compositionally biased region" description="Acidic residues" evidence="1">
    <location>
        <begin position="1501"/>
        <end position="1518"/>
    </location>
</feature>
<evidence type="ECO:0000313" key="3">
    <source>
        <dbReference type="Proteomes" id="UP000266234"/>
    </source>
</evidence>
<evidence type="ECO:0000313" key="2">
    <source>
        <dbReference type="EMBL" id="RGP81649.1"/>
    </source>
</evidence>